<reference evidence="2 3" key="1">
    <citation type="submission" date="2016-10" db="EMBL/GenBank/DDBJ databases">
        <authorList>
            <person name="de Groot N.N."/>
        </authorList>
    </citation>
    <scope>NUCLEOTIDE SEQUENCE [LARGE SCALE GENOMIC DNA]</scope>
    <source>
        <strain evidence="2 3">AA1</strain>
    </source>
</reference>
<gene>
    <name evidence="2" type="ORF">SAMN05216233_102258</name>
</gene>
<feature type="compositionally biased region" description="Basic residues" evidence="1">
    <location>
        <begin position="1"/>
        <end position="11"/>
    </location>
</feature>
<feature type="region of interest" description="Disordered" evidence="1">
    <location>
        <begin position="1"/>
        <end position="26"/>
    </location>
</feature>
<dbReference type="Proteomes" id="UP000198870">
    <property type="component" value="Unassembled WGS sequence"/>
</dbReference>
<keyword evidence="3" id="KW-1185">Reference proteome</keyword>
<evidence type="ECO:0000313" key="2">
    <source>
        <dbReference type="EMBL" id="SCX95027.1"/>
    </source>
</evidence>
<sequence>MCRKSNHRPCTRKGDASGGKASHSETSISQRFIPWLVASRPANPDMSRVEQRTVNSSLRSGTWCHTDKGADGVPGTNHCGMLQSCSDIFILREHLLFFARLLAVRGWISVAVSHAKGGVVPVQDDADDLVPVQPVQQLRHRFFLRFIISNHNNNPVDILGYGDGLRGKQRGGGNQ</sequence>
<protein>
    <submittedName>
        <fullName evidence="2">Uncharacterized protein</fullName>
    </submittedName>
</protein>
<evidence type="ECO:0000313" key="3">
    <source>
        <dbReference type="Proteomes" id="UP000198870"/>
    </source>
</evidence>
<proteinExistence type="predicted"/>
<name>A0A1G5BY85_9BACT</name>
<accession>A0A1G5BY85</accession>
<evidence type="ECO:0000256" key="1">
    <source>
        <dbReference type="SAM" id="MobiDB-lite"/>
    </source>
</evidence>
<organism evidence="2 3">
    <name type="scientific">Desulfoluna spongiiphila</name>
    <dbReference type="NCBI Taxonomy" id="419481"/>
    <lineage>
        <taxon>Bacteria</taxon>
        <taxon>Pseudomonadati</taxon>
        <taxon>Thermodesulfobacteriota</taxon>
        <taxon>Desulfobacteria</taxon>
        <taxon>Desulfobacterales</taxon>
        <taxon>Desulfolunaceae</taxon>
        <taxon>Desulfoluna</taxon>
    </lineage>
</organism>
<dbReference type="EMBL" id="FMUX01000002">
    <property type="protein sequence ID" value="SCX95027.1"/>
    <property type="molecule type" value="Genomic_DNA"/>
</dbReference>
<dbReference type="AlphaFoldDB" id="A0A1G5BY85"/>